<gene>
    <name evidence="9" type="ORF">SAMN04488056_103119</name>
</gene>
<evidence type="ECO:0000256" key="5">
    <source>
        <dbReference type="ARBA" id="ARBA00022692"/>
    </source>
</evidence>
<keyword evidence="6 8" id="KW-1133">Transmembrane helix</keyword>
<feature type="transmembrane region" description="Helical" evidence="8">
    <location>
        <begin position="234"/>
        <end position="254"/>
    </location>
</feature>
<keyword evidence="7 8" id="KW-0472">Membrane</keyword>
<feature type="transmembrane region" description="Helical" evidence="8">
    <location>
        <begin position="390"/>
        <end position="408"/>
    </location>
</feature>
<evidence type="ECO:0000256" key="2">
    <source>
        <dbReference type="ARBA" id="ARBA00022448"/>
    </source>
</evidence>
<evidence type="ECO:0000256" key="1">
    <source>
        <dbReference type="ARBA" id="ARBA00004651"/>
    </source>
</evidence>
<feature type="transmembrane region" description="Helical" evidence="8">
    <location>
        <begin position="121"/>
        <end position="143"/>
    </location>
</feature>
<evidence type="ECO:0000256" key="6">
    <source>
        <dbReference type="ARBA" id="ARBA00022989"/>
    </source>
</evidence>
<dbReference type="STRING" id="655353.SAMN04488056_103119"/>
<keyword evidence="2" id="KW-0813">Transport</keyword>
<evidence type="ECO:0000313" key="9">
    <source>
        <dbReference type="EMBL" id="SFO08904.1"/>
    </source>
</evidence>
<name>A0A1I5EBJ0_9HYPH</name>
<feature type="transmembrane region" description="Helical" evidence="8">
    <location>
        <begin position="186"/>
        <end position="205"/>
    </location>
</feature>
<protein>
    <submittedName>
        <fullName evidence="9">MFS transporter, SET family, sugar efflux transporter</fullName>
    </submittedName>
</protein>
<accession>A0A1I5EBJ0</accession>
<dbReference type="Pfam" id="PF07690">
    <property type="entry name" value="MFS_1"/>
    <property type="match status" value="1"/>
</dbReference>
<dbReference type="AlphaFoldDB" id="A0A1I5EBJ0"/>
<organism evidence="9 10">
    <name type="scientific">Cohaesibacter marisflavi</name>
    <dbReference type="NCBI Taxonomy" id="655353"/>
    <lineage>
        <taxon>Bacteria</taxon>
        <taxon>Pseudomonadati</taxon>
        <taxon>Pseudomonadota</taxon>
        <taxon>Alphaproteobacteria</taxon>
        <taxon>Hyphomicrobiales</taxon>
        <taxon>Cohaesibacteraceae</taxon>
    </lineage>
</organism>
<evidence type="ECO:0000256" key="3">
    <source>
        <dbReference type="ARBA" id="ARBA00022475"/>
    </source>
</evidence>
<feature type="transmembrane region" description="Helical" evidence="8">
    <location>
        <begin position="68"/>
        <end position="85"/>
    </location>
</feature>
<dbReference type="PANTHER" id="PTHR23535">
    <property type="entry name" value="SUGAR EFFLUX TRANSPORTER A-RELATED"/>
    <property type="match status" value="1"/>
</dbReference>
<dbReference type="PANTHER" id="PTHR23535:SF2">
    <property type="entry name" value="SUGAR EFFLUX TRANSPORTER A-RELATED"/>
    <property type="match status" value="1"/>
</dbReference>
<evidence type="ECO:0000256" key="4">
    <source>
        <dbReference type="ARBA" id="ARBA00022597"/>
    </source>
</evidence>
<feature type="transmembrane region" description="Helical" evidence="8">
    <location>
        <begin position="301"/>
        <end position="320"/>
    </location>
</feature>
<feature type="transmembrane region" description="Helical" evidence="8">
    <location>
        <begin position="97"/>
        <end position="115"/>
    </location>
</feature>
<feature type="transmembrane region" description="Helical" evidence="8">
    <location>
        <begin position="31"/>
        <end position="56"/>
    </location>
</feature>
<proteinExistence type="predicted"/>
<dbReference type="GO" id="GO:0022857">
    <property type="term" value="F:transmembrane transporter activity"/>
    <property type="evidence" value="ECO:0007669"/>
    <property type="project" value="InterPro"/>
</dbReference>
<reference evidence="9 10" key="1">
    <citation type="submission" date="2016-10" db="EMBL/GenBank/DDBJ databases">
        <authorList>
            <person name="de Groot N.N."/>
        </authorList>
    </citation>
    <scope>NUCLEOTIDE SEQUENCE [LARGE SCALE GENOMIC DNA]</scope>
    <source>
        <strain evidence="9 10">CGMCC 1.9157</strain>
    </source>
</reference>
<dbReference type="InterPro" id="IPR011701">
    <property type="entry name" value="MFS"/>
</dbReference>
<comment type="subcellular location">
    <subcellularLocation>
        <location evidence="1">Cell membrane</location>
        <topology evidence="1">Multi-pass membrane protein</topology>
    </subcellularLocation>
</comment>
<evidence type="ECO:0000313" key="10">
    <source>
        <dbReference type="Proteomes" id="UP000199236"/>
    </source>
</evidence>
<feature type="transmembrane region" description="Helical" evidence="8">
    <location>
        <begin position="360"/>
        <end position="384"/>
    </location>
</feature>
<keyword evidence="5 8" id="KW-0812">Transmembrane</keyword>
<evidence type="ECO:0000256" key="8">
    <source>
        <dbReference type="SAM" id="Phobius"/>
    </source>
</evidence>
<evidence type="ECO:0000256" key="7">
    <source>
        <dbReference type="ARBA" id="ARBA00023136"/>
    </source>
</evidence>
<dbReference type="InterPro" id="IPR036259">
    <property type="entry name" value="MFS_trans_sf"/>
</dbReference>
<feature type="transmembrane region" description="Helical" evidence="8">
    <location>
        <begin position="163"/>
        <end position="180"/>
    </location>
</feature>
<dbReference type="EMBL" id="FOVR01000003">
    <property type="protein sequence ID" value="SFO08904.1"/>
    <property type="molecule type" value="Genomic_DNA"/>
</dbReference>
<feature type="transmembrane region" description="Helical" evidence="8">
    <location>
        <begin position="326"/>
        <end position="348"/>
    </location>
</feature>
<dbReference type="Gene3D" id="1.20.1250.20">
    <property type="entry name" value="MFS general substrate transporter like domains"/>
    <property type="match status" value="2"/>
</dbReference>
<dbReference type="SUPFAM" id="SSF103473">
    <property type="entry name" value="MFS general substrate transporter"/>
    <property type="match status" value="1"/>
</dbReference>
<sequence>MGLSTFPEIVFHGLLYSHEILQVSIAMPNQYLVLVLVFVGSFSNAATVPFMGLFIIEDLQKSPMMISLYSLVATVLAVTANRFVGKKIDQGWDIRKLLLASILCYLAAMSSLLVVTSYWTLVTIFAACLAIANSAIGTILSFARFYSEQSHLDSAKFNARVRAMMSLAWMVAPALCFALASVYGHMIVFELAVAVGCVWLLTWNITLKHPFRRTHPAHADSSAASAAATSNFNFPLWAATVACFFIALGNSLALSSAPLFMIKEAHLPDYAPGLSIAVKCFFEVVVILGTPGLLKKMGVRNAMILASLMAVVCYSYLSTINSLTEMSIAAAIEGTYFGIFAAVSITFMQSFARGFIGNAMALYTNSMFLSGLVGGSLMGIIASYFDYRTAVLSASLAAVAGIITLVATRRTDAAAEELPA</sequence>
<keyword evidence="3" id="KW-1003">Cell membrane</keyword>
<dbReference type="Proteomes" id="UP000199236">
    <property type="component" value="Unassembled WGS sequence"/>
</dbReference>
<keyword evidence="4" id="KW-0762">Sugar transport</keyword>
<keyword evidence="10" id="KW-1185">Reference proteome</keyword>
<dbReference type="GO" id="GO:0005886">
    <property type="term" value="C:plasma membrane"/>
    <property type="evidence" value="ECO:0007669"/>
    <property type="project" value="UniProtKB-SubCell"/>
</dbReference>
<feature type="transmembrane region" description="Helical" evidence="8">
    <location>
        <begin position="274"/>
        <end position="294"/>
    </location>
</feature>